<gene>
    <name evidence="4" type="ORF">C8D82_102126</name>
    <name evidence="3" type="ORF">HF882_13860</name>
</gene>
<evidence type="ECO:0000259" key="2">
    <source>
        <dbReference type="Pfam" id="PF09832"/>
    </source>
</evidence>
<dbReference type="AlphaFoldDB" id="A0A2U1BA78"/>
<keyword evidence="5" id="KW-1185">Reference proteome</keyword>
<evidence type="ECO:0000313" key="4">
    <source>
        <dbReference type="EMBL" id="PVY45555.1"/>
    </source>
</evidence>
<name>A0A2U1BA78_9BACT</name>
<protein>
    <submittedName>
        <fullName evidence="3">DUF2059 domain-containing protein</fullName>
    </submittedName>
</protein>
<feature type="domain" description="DUF2059" evidence="2">
    <location>
        <begin position="78"/>
        <end position="131"/>
    </location>
</feature>
<evidence type="ECO:0000256" key="1">
    <source>
        <dbReference type="SAM" id="SignalP"/>
    </source>
</evidence>
<dbReference type="Proteomes" id="UP000245959">
    <property type="component" value="Unassembled WGS sequence"/>
</dbReference>
<dbReference type="GeneID" id="78293915"/>
<organism evidence="4 5">
    <name type="scientific">Victivallis vadensis</name>
    <dbReference type="NCBI Taxonomy" id="172901"/>
    <lineage>
        <taxon>Bacteria</taxon>
        <taxon>Pseudomonadati</taxon>
        <taxon>Lentisphaerota</taxon>
        <taxon>Lentisphaeria</taxon>
        <taxon>Victivallales</taxon>
        <taxon>Victivallaceae</taxon>
        <taxon>Victivallis</taxon>
    </lineage>
</organism>
<dbReference type="OrthoDB" id="1143459at2"/>
<keyword evidence="1" id="KW-0732">Signal</keyword>
<evidence type="ECO:0000313" key="6">
    <source>
        <dbReference type="Proteomes" id="UP000576225"/>
    </source>
</evidence>
<feature type="chain" id="PRO_5041163511" evidence="1">
    <location>
        <begin position="19"/>
        <end position="146"/>
    </location>
</feature>
<dbReference type="Proteomes" id="UP000576225">
    <property type="component" value="Unassembled WGS sequence"/>
</dbReference>
<evidence type="ECO:0000313" key="5">
    <source>
        <dbReference type="Proteomes" id="UP000245959"/>
    </source>
</evidence>
<accession>A0A2U1BA78</accession>
<dbReference type="InterPro" id="IPR018637">
    <property type="entry name" value="DUF2059"/>
</dbReference>
<proteinExistence type="predicted"/>
<reference evidence="4 5" key="1">
    <citation type="submission" date="2018-04" db="EMBL/GenBank/DDBJ databases">
        <title>Genomic Encyclopedia of Type Strains, Phase IV (KMG-IV): sequencing the most valuable type-strain genomes for metagenomic binning, comparative biology and taxonomic classification.</title>
        <authorList>
            <person name="Goeker M."/>
        </authorList>
    </citation>
    <scope>NUCLEOTIDE SEQUENCE [LARGE SCALE GENOMIC DNA]</scope>
    <source>
        <strain evidence="4 5">DSM 14823</strain>
    </source>
</reference>
<dbReference type="Pfam" id="PF09832">
    <property type="entry name" value="DUF2059"/>
    <property type="match status" value="1"/>
</dbReference>
<evidence type="ECO:0000313" key="3">
    <source>
        <dbReference type="EMBL" id="NMD87671.1"/>
    </source>
</evidence>
<comment type="caution">
    <text evidence="4">The sequence shown here is derived from an EMBL/GenBank/DDBJ whole genome shotgun (WGS) entry which is preliminary data.</text>
</comment>
<reference evidence="3 6" key="2">
    <citation type="submission" date="2020-04" db="EMBL/GenBank/DDBJ databases">
        <authorList>
            <person name="Hitch T.C.A."/>
            <person name="Wylensek D."/>
            <person name="Clavel T."/>
        </authorList>
    </citation>
    <scope>NUCLEOTIDE SEQUENCE [LARGE SCALE GENOMIC DNA]</scope>
    <source>
        <strain evidence="3 6">COR2-253-APC-1A</strain>
    </source>
</reference>
<feature type="signal peptide" evidence="1">
    <location>
        <begin position="1"/>
        <end position="18"/>
    </location>
</feature>
<dbReference type="EMBL" id="JABAEW010000028">
    <property type="protein sequence ID" value="NMD87671.1"/>
    <property type="molecule type" value="Genomic_DNA"/>
</dbReference>
<dbReference type="RefSeq" id="WP_116882582.1">
    <property type="nucleotide sequence ID" value="NZ_CABMMC010000256.1"/>
</dbReference>
<sequence>MKFAILCAAVSLSFSLAAAEYSAADRALAIELLKADGTEQVLDQTFNSALTQMSPKDSDPARPVIERYLKKCFSFEVLKEDLATIYLDNYTVDELKGLIAFYRTPLGRKKAAADPRIGAATAKVTSLKIQENLPLLQRELQKALKK</sequence>
<dbReference type="EMBL" id="QEKH01000002">
    <property type="protein sequence ID" value="PVY45555.1"/>
    <property type="molecule type" value="Genomic_DNA"/>
</dbReference>